<evidence type="ECO:0000256" key="6">
    <source>
        <dbReference type="ARBA" id="ARBA00022989"/>
    </source>
</evidence>
<dbReference type="PIRSF" id="PIRSF006603">
    <property type="entry name" value="DinF"/>
    <property type="match status" value="1"/>
</dbReference>
<dbReference type="PANTHER" id="PTHR42893">
    <property type="entry name" value="PROTEIN DETOXIFICATION 44, CHLOROPLASTIC-RELATED"/>
    <property type="match status" value="1"/>
</dbReference>
<feature type="transmembrane region" description="Helical" evidence="8">
    <location>
        <begin position="348"/>
        <end position="369"/>
    </location>
</feature>
<keyword evidence="4" id="KW-1003">Cell membrane</keyword>
<keyword evidence="5 8" id="KW-0812">Transmembrane</keyword>
<dbReference type="EMBL" id="CP089982">
    <property type="protein sequence ID" value="WXA91326.1"/>
    <property type="molecule type" value="Genomic_DNA"/>
</dbReference>
<feature type="transmembrane region" description="Helical" evidence="8">
    <location>
        <begin position="381"/>
        <end position="399"/>
    </location>
</feature>
<feature type="transmembrane region" description="Helical" evidence="8">
    <location>
        <begin position="234"/>
        <end position="261"/>
    </location>
</feature>
<feature type="transmembrane region" description="Helical" evidence="8">
    <location>
        <begin position="96"/>
        <end position="118"/>
    </location>
</feature>
<feature type="transmembrane region" description="Helical" evidence="8">
    <location>
        <begin position="20"/>
        <end position="43"/>
    </location>
</feature>
<dbReference type="CDD" id="cd13136">
    <property type="entry name" value="MATE_DinF_like"/>
    <property type="match status" value="1"/>
</dbReference>
<evidence type="ECO:0000256" key="2">
    <source>
        <dbReference type="ARBA" id="ARBA00010199"/>
    </source>
</evidence>
<name>A0ABZ2K4P4_9BACT</name>
<gene>
    <name evidence="9" type="ORF">LZC95_33330</name>
</gene>
<reference evidence="9 10" key="1">
    <citation type="submission" date="2021-12" db="EMBL/GenBank/DDBJ databases">
        <title>Discovery of the Pendulisporaceae a myxobacterial family with distinct sporulation behavior and unique specialized metabolism.</title>
        <authorList>
            <person name="Garcia R."/>
            <person name="Popoff A."/>
            <person name="Bader C.D."/>
            <person name="Loehr J."/>
            <person name="Walesch S."/>
            <person name="Walt C."/>
            <person name="Boldt J."/>
            <person name="Bunk B."/>
            <person name="Haeckl F.J.F.P.J."/>
            <person name="Gunesch A.P."/>
            <person name="Birkelbach J."/>
            <person name="Nuebel U."/>
            <person name="Pietschmann T."/>
            <person name="Bach T."/>
            <person name="Mueller R."/>
        </authorList>
    </citation>
    <scope>NUCLEOTIDE SEQUENCE [LARGE SCALE GENOMIC DNA]</scope>
    <source>
        <strain evidence="9 10">MSr12523</strain>
    </source>
</reference>
<dbReference type="Proteomes" id="UP001379533">
    <property type="component" value="Chromosome"/>
</dbReference>
<dbReference type="InterPro" id="IPR002528">
    <property type="entry name" value="MATE_fam"/>
</dbReference>
<keyword evidence="6 8" id="KW-1133">Transmembrane helix</keyword>
<feature type="transmembrane region" description="Helical" evidence="8">
    <location>
        <begin position="273"/>
        <end position="293"/>
    </location>
</feature>
<keyword evidence="7 8" id="KW-0472">Membrane</keyword>
<dbReference type="InterPro" id="IPR048279">
    <property type="entry name" value="MdtK-like"/>
</dbReference>
<dbReference type="Pfam" id="PF01554">
    <property type="entry name" value="MatE"/>
    <property type="match status" value="2"/>
</dbReference>
<feature type="transmembrane region" description="Helical" evidence="8">
    <location>
        <begin position="138"/>
        <end position="158"/>
    </location>
</feature>
<evidence type="ECO:0000313" key="10">
    <source>
        <dbReference type="Proteomes" id="UP001379533"/>
    </source>
</evidence>
<evidence type="ECO:0000256" key="3">
    <source>
        <dbReference type="ARBA" id="ARBA00022448"/>
    </source>
</evidence>
<dbReference type="NCBIfam" id="TIGR00797">
    <property type="entry name" value="matE"/>
    <property type="match status" value="1"/>
</dbReference>
<evidence type="ECO:0000256" key="7">
    <source>
        <dbReference type="ARBA" id="ARBA00023136"/>
    </source>
</evidence>
<keyword evidence="3" id="KW-0813">Transport</keyword>
<feature type="transmembrane region" description="Helical" evidence="8">
    <location>
        <begin position="49"/>
        <end position="70"/>
    </location>
</feature>
<dbReference type="InterPro" id="IPR044644">
    <property type="entry name" value="DinF-like"/>
</dbReference>
<evidence type="ECO:0000256" key="1">
    <source>
        <dbReference type="ARBA" id="ARBA00004651"/>
    </source>
</evidence>
<evidence type="ECO:0000256" key="5">
    <source>
        <dbReference type="ARBA" id="ARBA00022692"/>
    </source>
</evidence>
<evidence type="ECO:0000256" key="4">
    <source>
        <dbReference type="ARBA" id="ARBA00022475"/>
    </source>
</evidence>
<dbReference type="RefSeq" id="WP_394841946.1">
    <property type="nucleotide sequence ID" value="NZ_CP089982.1"/>
</dbReference>
<accession>A0ABZ2K4P4</accession>
<protein>
    <submittedName>
        <fullName evidence="9">MATE family efflux transporter</fullName>
    </submittedName>
</protein>
<proteinExistence type="inferred from homology"/>
<organism evidence="9 10">
    <name type="scientific">Pendulispora brunnea</name>
    <dbReference type="NCBI Taxonomy" id="2905690"/>
    <lineage>
        <taxon>Bacteria</taxon>
        <taxon>Pseudomonadati</taxon>
        <taxon>Myxococcota</taxon>
        <taxon>Myxococcia</taxon>
        <taxon>Myxococcales</taxon>
        <taxon>Sorangiineae</taxon>
        <taxon>Pendulisporaceae</taxon>
        <taxon>Pendulispora</taxon>
    </lineage>
</organism>
<comment type="similarity">
    <text evidence="2">Belongs to the multi antimicrobial extrusion (MATE) (TC 2.A.66.1) family.</text>
</comment>
<keyword evidence="10" id="KW-1185">Reference proteome</keyword>
<feature type="transmembrane region" description="Helical" evidence="8">
    <location>
        <begin position="194"/>
        <end position="213"/>
    </location>
</feature>
<sequence length="435" mass="44681">MSLVPTLRHPHDREIVRLAVPAFGALVAEPLFLLADSAIVGHLGTAQQAGLGIAGQALTTIVGICIFLAYGTTSSVARQVGAGNTVQALRQGVDGVWLALAIGAALIVVGWPLSPAIVNAFGASPAVAPHAETYLRTSLFGVPGMLVMLAGTGVLRGLQDTRTPLFVSVGCFALNLLLNVLFVLILGWGIAGSAWGTAIAQTAGAAIYAAVVIRGARAHGASLRPDLAGLRASATAGAALIVRTISLQIVLVVATGVAAHLGNAEAAAYTVGARIWMFLAFALDAIAIAAQAITGRYLGASDVAGTRAATRRMVEWGVASGIVFGLVVLVVRGLLPELFTHDPRVRELLVSSLVAIACMQPIAGAVFVLDGVLIGAGDQRYLALAQTLAMIAFLPVAWFMGSLTALWGAMALWMAVRLLTLGLRARGTAWLVTGA</sequence>
<feature type="transmembrane region" description="Helical" evidence="8">
    <location>
        <begin position="314"/>
        <end position="336"/>
    </location>
</feature>
<comment type="subcellular location">
    <subcellularLocation>
        <location evidence="1">Cell membrane</location>
        <topology evidence="1">Multi-pass membrane protein</topology>
    </subcellularLocation>
</comment>
<evidence type="ECO:0000313" key="9">
    <source>
        <dbReference type="EMBL" id="WXA91326.1"/>
    </source>
</evidence>
<feature type="transmembrane region" description="Helical" evidence="8">
    <location>
        <begin position="165"/>
        <end position="188"/>
    </location>
</feature>
<evidence type="ECO:0000256" key="8">
    <source>
        <dbReference type="SAM" id="Phobius"/>
    </source>
</evidence>
<dbReference type="PANTHER" id="PTHR42893:SF46">
    <property type="entry name" value="PROTEIN DETOXIFICATION 44, CHLOROPLASTIC"/>
    <property type="match status" value="1"/>
</dbReference>